<dbReference type="OrthoDB" id="6077919at2759"/>
<dbReference type="Gene3D" id="3.30.160.60">
    <property type="entry name" value="Classic Zinc Finger"/>
    <property type="match status" value="4"/>
</dbReference>
<feature type="domain" description="C2H2-type" evidence="9">
    <location>
        <begin position="360"/>
        <end position="387"/>
    </location>
</feature>
<dbReference type="KEGG" id="bfo:118406815"/>
<keyword evidence="3" id="KW-0677">Repeat</keyword>
<gene>
    <name evidence="11" type="primary">LOC118406815</name>
</gene>
<dbReference type="SUPFAM" id="SSF57667">
    <property type="entry name" value="beta-beta-alpha zinc fingers"/>
    <property type="match status" value="3"/>
</dbReference>
<protein>
    <submittedName>
        <fullName evidence="11">Zinc finger protein 3-like</fullName>
    </submittedName>
</protein>
<keyword evidence="6" id="KW-0539">Nucleus</keyword>
<reference evidence="10" key="1">
    <citation type="journal article" date="2020" name="Nat. Ecol. Evol.">
        <title>Deeply conserved synteny resolves early events in vertebrate evolution.</title>
        <authorList>
            <person name="Simakov O."/>
            <person name="Marletaz F."/>
            <person name="Yue J.X."/>
            <person name="O'Connell B."/>
            <person name="Jenkins J."/>
            <person name="Brandt A."/>
            <person name="Calef R."/>
            <person name="Tung C.H."/>
            <person name="Huang T.K."/>
            <person name="Schmutz J."/>
            <person name="Satoh N."/>
            <person name="Yu J.K."/>
            <person name="Putnam N.H."/>
            <person name="Green R.E."/>
            <person name="Rokhsar D.S."/>
        </authorList>
    </citation>
    <scope>NUCLEOTIDE SEQUENCE [LARGE SCALE GENOMIC DNA]</scope>
    <source>
        <strain evidence="10">S238N-H82</strain>
    </source>
</reference>
<dbReference type="GO" id="GO:0000981">
    <property type="term" value="F:DNA-binding transcription factor activity, RNA polymerase II-specific"/>
    <property type="evidence" value="ECO:0000318"/>
    <property type="project" value="GO_Central"/>
</dbReference>
<feature type="compositionally biased region" description="Basic and acidic residues" evidence="8">
    <location>
        <begin position="273"/>
        <end position="287"/>
    </location>
</feature>
<dbReference type="GO" id="GO:0005694">
    <property type="term" value="C:chromosome"/>
    <property type="evidence" value="ECO:0007669"/>
    <property type="project" value="UniProtKB-ARBA"/>
</dbReference>
<keyword evidence="5" id="KW-0862">Zinc</keyword>
<evidence type="ECO:0000259" key="9">
    <source>
        <dbReference type="PROSITE" id="PS50157"/>
    </source>
</evidence>
<keyword evidence="2" id="KW-0479">Metal-binding</keyword>
<feature type="region of interest" description="Disordered" evidence="8">
    <location>
        <begin position="269"/>
        <end position="314"/>
    </location>
</feature>
<dbReference type="AlphaFoldDB" id="A0A9J7HRB8"/>
<dbReference type="InterPro" id="IPR036236">
    <property type="entry name" value="Znf_C2H2_sf"/>
</dbReference>
<dbReference type="Proteomes" id="UP000001554">
    <property type="component" value="Chromosome 19"/>
</dbReference>
<feature type="region of interest" description="Disordered" evidence="8">
    <location>
        <begin position="214"/>
        <end position="243"/>
    </location>
</feature>
<dbReference type="GO" id="GO:0045893">
    <property type="term" value="P:positive regulation of DNA-templated transcription"/>
    <property type="evidence" value="ECO:0007669"/>
    <property type="project" value="UniProtKB-ARBA"/>
</dbReference>
<evidence type="ECO:0000256" key="5">
    <source>
        <dbReference type="ARBA" id="ARBA00022833"/>
    </source>
</evidence>
<keyword evidence="4 7" id="KW-0863">Zinc-finger</keyword>
<evidence type="ECO:0000256" key="3">
    <source>
        <dbReference type="ARBA" id="ARBA00022737"/>
    </source>
</evidence>
<dbReference type="GO" id="GO:0005634">
    <property type="term" value="C:nucleus"/>
    <property type="evidence" value="ECO:0007669"/>
    <property type="project" value="UniProtKB-SubCell"/>
</dbReference>
<dbReference type="PROSITE" id="PS50157">
    <property type="entry name" value="ZINC_FINGER_C2H2_2"/>
    <property type="match status" value="4"/>
</dbReference>
<feature type="domain" description="C2H2-type" evidence="9">
    <location>
        <begin position="416"/>
        <end position="443"/>
    </location>
</feature>
<dbReference type="GO" id="GO:0008270">
    <property type="term" value="F:zinc ion binding"/>
    <property type="evidence" value="ECO:0007669"/>
    <property type="project" value="UniProtKB-KW"/>
</dbReference>
<dbReference type="GO" id="GO:0043565">
    <property type="term" value="F:sequence-specific DNA binding"/>
    <property type="evidence" value="ECO:0007669"/>
    <property type="project" value="UniProtKB-ARBA"/>
</dbReference>
<dbReference type="RefSeq" id="XP_035663050.1">
    <property type="nucleotide sequence ID" value="XM_035807157.1"/>
</dbReference>
<evidence type="ECO:0000256" key="8">
    <source>
        <dbReference type="SAM" id="MobiDB-lite"/>
    </source>
</evidence>
<evidence type="ECO:0000313" key="11">
    <source>
        <dbReference type="RefSeq" id="XP_035663050.1"/>
    </source>
</evidence>
<reference evidence="11" key="2">
    <citation type="submission" date="2025-08" db="UniProtKB">
        <authorList>
            <consortium name="RefSeq"/>
        </authorList>
    </citation>
    <scope>IDENTIFICATION</scope>
    <source>
        <strain evidence="11">S238N-H82</strain>
        <tissue evidence="11">Testes</tissue>
    </source>
</reference>
<accession>A0A9J7HRB8</accession>
<dbReference type="OMA" id="GNIHIRI"/>
<evidence type="ECO:0000256" key="4">
    <source>
        <dbReference type="ARBA" id="ARBA00022771"/>
    </source>
</evidence>
<keyword evidence="10" id="KW-1185">Reference proteome</keyword>
<evidence type="ECO:0000256" key="6">
    <source>
        <dbReference type="ARBA" id="ARBA00023242"/>
    </source>
</evidence>
<feature type="domain" description="C2H2-type" evidence="9">
    <location>
        <begin position="388"/>
        <end position="415"/>
    </location>
</feature>
<dbReference type="Pfam" id="PF00096">
    <property type="entry name" value="zf-C2H2"/>
    <property type="match status" value="1"/>
</dbReference>
<dbReference type="SMART" id="SM00355">
    <property type="entry name" value="ZnF_C2H2"/>
    <property type="match status" value="4"/>
</dbReference>
<dbReference type="FunFam" id="3.30.160.60:FF:003703">
    <property type="match status" value="1"/>
</dbReference>
<dbReference type="InterPro" id="IPR013087">
    <property type="entry name" value="Znf_C2H2_type"/>
</dbReference>
<dbReference type="GO" id="GO:0006357">
    <property type="term" value="P:regulation of transcription by RNA polymerase II"/>
    <property type="evidence" value="ECO:0000318"/>
    <property type="project" value="GO_Central"/>
</dbReference>
<dbReference type="GeneID" id="118406815"/>
<name>A0A9J7HRB8_BRAFL</name>
<dbReference type="PANTHER" id="PTHR24381:SF393">
    <property type="entry name" value="CHROMATIN-LINKED ADAPTOR FOR MSL PROTEINS, ISOFORM B"/>
    <property type="match status" value="1"/>
</dbReference>
<dbReference type="FunFam" id="3.30.160.60:FF:001732">
    <property type="entry name" value="Zgc:162936"/>
    <property type="match status" value="1"/>
</dbReference>
<feature type="compositionally biased region" description="Polar residues" evidence="8">
    <location>
        <begin position="216"/>
        <end position="225"/>
    </location>
</feature>
<feature type="domain" description="C2H2-type" evidence="9">
    <location>
        <begin position="444"/>
        <end position="468"/>
    </location>
</feature>
<evidence type="ECO:0000256" key="1">
    <source>
        <dbReference type="ARBA" id="ARBA00004123"/>
    </source>
</evidence>
<evidence type="ECO:0000256" key="7">
    <source>
        <dbReference type="PROSITE-ProRule" id="PRU00042"/>
    </source>
</evidence>
<dbReference type="FunFam" id="3.30.160.60:FF:003711">
    <property type="match status" value="1"/>
</dbReference>
<organism evidence="10 11">
    <name type="scientific">Branchiostoma floridae</name>
    <name type="common">Florida lancelet</name>
    <name type="synonym">Amphioxus</name>
    <dbReference type="NCBI Taxonomy" id="7739"/>
    <lineage>
        <taxon>Eukaryota</taxon>
        <taxon>Metazoa</taxon>
        <taxon>Chordata</taxon>
        <taxon>Cephalochordata</taxon>
        <taxon>Leptocardii</taxon>
        <taxon>Amphioxiformes</taxon>
        <taxon>Branchiostomatidae</taxon>
        <taxon>Branchiostoma</taxon>
    </lineage>
</organism>
<feature type="compositionally biased region" description="Polar residues" evidence="8">
    <location>
        <begin position="304"/>
        <end position="314"/>
    </location>
</feature>
<proteinExistence type="predicted"/>
<dbReference type="PANTHER" id="PTHR24381">
    <property type="entry name" value="ZINC FINGER PROTEIN"/>
    <property type="match status" value="1"/>
</dbReference>
<sequence length="468" mass="53726">MPGQQEFICGLSHEVTIAVLPRLNMEELMFELNRRIQNLDKENSIKDRLVSILRDVMLEEYRQLEKKSEVSSLDETIIPVQNQENVQTACAETMLSETSSTYASQQSPGLDIVIKKERDTSSNLLVYTKEPEFNTEQEQLTLPQQDQICNKPSRGTPAIPMFHTPLMQMNNRDDSRIKEEDFDMLTEDYAGRPCHGELNFDTPTSSRQVLHALDTRNPTTTSQTEKTVEVDAPNEEAHSASCHLPPDYGNIHIRIESYVSHDCQIGQNCSKAPDPDQTEHHADDRDTGLINSGHEQSRQDSSEETLSSPCEPTSEQACENMESLFPANGSQINSKRYECDASFAHSVSKHTQCHRGEKPFMCGECGYRTQYKYHLDEHMRKHTGEKQFKCNKCHYKTSYKSYLVQHMICHSGLKPYKCKECVYRTAYKGDLIKHMRLHTGERPYSCQVCEYKAKDRSNLSNHMKKKHQ</sequence>
<evidence type="ECO:0000313" key="10">
    <source>
        <dbReference type="Proteomes" id="UP000001554"/>
    </source>
</evidence>
<comment type="subcellular location">
    <subcellularLocation>
        <location evidence="1">Nucleus</location>
    </subcellularLocation>
</comment>
<dbReference type="Pfam" id="PF13909">
    <property type="entry name" value="zf-H2C2_5"/>
    <property type="match status" value="1"/>
</dbReference>
<dbReference type="FunFam" id="3.30.160.60:FF:001646">
    <property type="entry name" value="Uncharacterized protein"/>
    <property type="match status" value="1"/>
</dbReference>
<evidence type="ECO:0000256" key="2">
    <source>
        <dbReference type="ARBA" id="ARBA00022723"/>
    </source>
</evidence>